<gene>
    <name evidence="6" type="ORF">MoryE10_15700</name>
</gene>
<dbReference type="GO" id="GO:0046983">
    <property type="term" value="F:protein dimerization activity"/>
    <property type="evidence" value="ECO:0007669"/>
    <property type="project" value="InterPro"/>
</dbReference>
<name>A0A8D5AJM8_9GAMM</name>
<dbReference type="Pfam" id="PF00891">
    <property type="entry name" value="Methyltransf_2"/>
    <property type="match status" value="1"/>
</dbReference>
<dbReference type="CDD" id="cd02440">
    <property type="entry name" value="AdoMet_MTases"/>
    <property type="match status" value="1"/>
</dbReference>
<dbReference type="Proteomes" id="UP000824988">
    <property type="component" value="Chromosome"/>
</dbReference>
<dbReference type="AlphaFoldDB" id="A0A8D5AJM8"/>
<dbReference type="InterPro" id="IPR016461">
    <property type="entry name" value="COMT-like"/>
</dbReference>
<dbReference type="RefSeq" id="WP_221048753.1">
    <property type="nucleotide sequence ID" value="NZ_AP019782.1"/>
</dbReference>
<keyword evidence="1 6" id="KW-0489">Methyltransferase</keyword>
<dbReference type="InterPro" id="IPR001077">
    <property type="entry name" value="COMT_C"/>
</dbReference>
<dbReference type="Pfam" id="PF08100">
    <property type="entry name" value="Dimerisation"/>
    <property type="match status" value="1"/>
</dbReference>
<organism evidence="6 7">
    <name type="scientific">Methylogaea oryzae</name>
    <dbReference type="NCBI Taxonomy" id="1295382"/>
    <lineage>
        <taxon>Bacteria</taxon>
        <taxon>Pseudomonadati</taxon>
        <taxon>Pseudomonadota</taxon>
        <taxon>Gammaproteobacteria</taxon>
        <taxon>Methylococcales</taxon>
        <taxon>Methylococcaceae</taxon>
        <taxon>Methylogaea</taxon>
    </lineage>
</organism>
<keyword evidence="3" id="KW-0949">S-adenosyl-L-methionine</keyword>
<dbReference type="InterPro" id="IPR012967">
    <property type="entry name" value="COMT_dimerisation"/>
</dbReference>
<dbReference type="EMBL" id="AP019782">
    <property type="protein sequence ID" value="BBL70964.1"/>
    <property type="molecule type" value="Genomic_DNA"/>
</dbReference>
<feature type="domain" description="O-methyltransferase C-terminal" evidence="4">
    <location>
        <begin position="107"/>
        <end position="306"/>
    </location>
</feature>
<keyword evidence="7" id="KW-1185">Reference proteome</keyword>
<dbReference type="PANTHER" id="PTHR43712">
    <property type="entry name" value="PUTATIVE (AFU_ORTHOLOGUE AFUA_4G14580)-RELATED"/>
    <property type="match status" value="1"/>
</dbReference>
<evidence type="ECO:0000259" key="4">
    <source>
        <dbReference type="Pfam" id="PF00891"/>
    </source>
</evidence>
<keyword evidence="2" id="KW-0808">Transferase</keyword>
<evidence type="ECO:0000256" key="3">
    <source>
        <dbReference type="ARBA" id="ARBA00022691"/>
    </source>
</evidence>
<proteinExistence type="predicted"/>
<dbReference type="GO" id="GO:0008171">
    <property type="term" value="F:O-methyltransferase activity"/>
    <property type="evidence" value="ECO:0007669"/>
    <property type="project" value="InterPro"/>
</dbReference>
<reference evidence="6" key="1">
    <citation type="submission" date="2019-06" db="EMBL/GenBank/DDBJ databases">
        <title>Complete genome sequence of Methylogaea oryzae strain JCM16910.</title>
        <authorList>
            <person name="Asakawa S."/>
        </authorList>
    </citation>
    <scope>NUCLEOTIDE SEQUENCE</scope>
    <source>
        <strain evidence="6">E10</strain>
    </source>
</reference>
<dbReference type="GO" id="GO:0032259">
    <property type="term" value="P:methylation"/>
    <property type="evidence" value="ECO:0007669"/>
    <property type="project" value="UniProtKB-KW"/>
</dbReference>
<protein>
    <submittedName>
        <fullName evidence="6">Methyltransferase</fullName>
    </submittedName>
</protein>
<feature type="domain" description="O-methyltransferase dimerisation" evidence="5">
    <location>
        <begin position="14"/>
        <end position="73"/>
    </location>
</feature>
<sequence>MIREIVMKAGAARLLYVAAKLQIADLLAAGPQSSGALAARLNAHPATLHRLLRGWTACGILRETDDGVFALAPEGQPLRRDAENSQWYTVMEWGEVIDKAMGGLLHAVETGETPFDHVFGMSVWDYRAQHPTAGGIFHANVAAATARIVAALLQAYDFSDARCMVDVGGGQGALVGGVLQAHAGLRGVLYEKYPEGAADNLAALGVADRCEVRQGDFFESVPAGGDVYLLKAVIHDWNDEESARILRLCRAAMAPGGRLLVLERCLPERAEAGSETIFSDVLMLVLEHGRERTESEFRGLLAEAGFGLVRRIPIDIEDACLLEARA</sequence>
<accession>A0A8D5AJM8</accession>
<evidence type="ECO:0000256" key="1">
    <source>
        <dbReference type="ARBA" id="ARBA00022603"/>
    </source>
</evidence>
<evidence type="ECO:0000313" key="7">
    <source>
        <dbReference type="Proteomes" id="UP000824988"/>
    </source>
</evidence>
<evidence type="ECO:0000259" key="5">
    <source>
        <dbReference type="Pfam" id="PF08100"/>
    </source>
</evidence>
<evidence type="ECO:0000256" key="2">
    <source>
        <dbReference type="ARBA" id="ARBA00022679"/>
    </source>
</evidence>
<dbReference type="PANTHER" id="PTHR43712:SF2">
    <property type="entry name" value="O-METHYLTRANSFERASE CICE"/>
    <property type="match status" value="1"/>
</dbReference>
<dbReference type="PROSITE" id="PS51683">
    <property type="entry name" value="SAM_OMT_II"/>
    <property type="match status" value="1"/>
</dbReference>
<dbReference type="PIRSF" id="PIRSF005739">
    <property type="entry name" value="O-mtase"/>
    <property type="match status" value="1"/>
</dbReference>
<dbReference type="KEGG" id="moz:MoryE10_15700"/>
<evidence type="ECO:0000313" key="6">
    <source>
        <dbReference type="EMBL" id="BBL70964.1"/>
    </source>
</evidence>